<sequence>MSKIDIKEMALSLVTGMLVGIVFKALKFPLPAPPNIPAFMGVFGVWLGSTLVKN</sequence>
<dbReference type="RefSeq" id="WP_197051404.1">
    <property type="nucleotide sequence ID" value="NZ_FQXO01000014.1"/>
</dbReference>
<dbReference type="EMBL" id="FQXO01000014">
    <property type="protein sequence ID" value="SHH41560.1"/>
    <property type="molecule type" value="Genomic_DNA"/>
</dbReference>
<name>A0A1M5SSV5_9FIRM</name>
<keyword evidence="1" id="KW-0812">Transmembrane</keyword>
<keyword evidence="1" id="KW-0472">Membrane</keyword>
<dbReference type="InterPro" id="IPR009872">
    <property type="entry name" value="DUF1427"/>
</dbReference>
<dbReference type="AlphaFoldDB" id="A0A1M5SSV5"/>
<gene>
    <name evidence="2" type="ORF">SAMN02745135_00727</name>
</gene>
<dbReference type="Pfam" id="PF07235">
    <property type="entry name" value="DUF1427"/>
    <property type="match status" value="1"/>
</dbReference>
<feature type="transmembrane region" description="Helical" evidence="1">
    <location>
        <begin position="35"/>
        <end position="52"/>
    </location>
</feature>
<dbReference type="InterPro" id="IPR020017">
    <property type="entry name" value="XapX_domain"/>
</dbReference>
<evidence type="ECO:0000313" key="3">
    <source>
        <dbReference type="Proteomes" id="UP000183967"/>
    </source>
</evidence>
<keyword evidence="1" id="KW-1133">Transmembrane helix</keyword>
<reference evidence="3" key="1">
    <citation type="submission" date="2016-11" db="EMBL/GenBank/DDBJ databases">
        <authorList>
            <person name="Varghese N."/>
            <person name="Submissions S."/>
        </authorList>
    </citation>
    <scope>NUCLEOTIDE SEQUENCE [LARGE SCALE GENOMIC DNA]</scope>
    <source>
        <strain evidence="3">DSM 13643</strain>
    </source>
</reference>
<evidence type="ECO:0000256" key="1">
    <source>
        <dbReference type="SAM" id="Phobius"/>
    </source>
</evidence>
<dbReference type="NCBIfam" id="TIGR03510">
    <property type="entry name" value="XapX"/>
    <property type="match status" value="1"/>
</dbReference>
<protein>
    <submittedName>
        <fullName evidence="2">XapX domain-containing protein</fullName>
    </submittedName>
</protein>
<proteinExistence type="predicted"/>
<keyword evidence="3" id="KW-1185">Reference proteome</keyword>
<dbReference type="Proteomes" id="UP000183967">
    <property type="component" value="Unassembled WGS sequence"/>
</dbReference>
<organism evidence="2 3">
    <name type="scientific">Caloranaerobacter azorensis DSM 13643</name>
    <dbReference type="NCBI Taxonomy" id="1121264"/>
    <lineage>
        <taxon>Bacteria</taxon>
        <taxon>Bacillati</taxon>
        <taxon>Bacillota</taxon>
        <taxon>Tissierellia</taxon>
        <taxon>Tissierellales</taxon>
        <taxon>Thermohalobacteraceae</taxon>
        <taxon>Caloranaerobacter</taxon>
    </lineage>
</organism>
<evidence type="ECO:0000313" key="2">
    <source>
        <dbReference type="EMBL" id="SHH41560.1"/>
    </source>
</evidence>
<accession>A0A1M5SSV5</accession>